<feature type="binding site" evidence="6">
    <location>
        <position position="422"/>
    </location>
    <ligand>
        <name>ATP</name>
        <dbReference type="ChEBI" id="CHEBI:30616"/>
    </ligand>
</feature>
<evidence type="ECO:0000256" key="4">
    <source>
        <dbReference type="ARBA" id="ARBA00022777"/>
    </source>
</evidence>
<accession>A0AAD5TB75</accession>
<dbReference type="InterPro" id="IPR000719">
    <property type="entry name" value="Prot_kinase_dom"/>
</dbReference>
<proteinExistence type="predicted"/>
<sequence length="715" mass="79873">MSNQNKSKVLVRISSASVMIHGFSKSGFIICTSKGKIDCAKSILKAGVDASANPVSDLQWELEKLESCETTSDLFPQPILLQPESSKAKLQSLLATVVKQSALESRPSASKLPSKTAVATNSIPPQLPIPIEANRTQTLRSRLRAKIREKEKMSTLSTPTVQTPTFRFIPSKKSSSTATNLNESISANFISGDYTKSPVSPSHRPVLDLEIKPLSEKKLKTSDKPRNKYTEDSTALTVSHSSNKTEAMLTRFQKSEDKSKELAMPTVEHHVESRQNQENNERNDSQTNPRQPPISLEETKTLVHELDSPRISQPNHQDKTSPLKRTRTNMENSPLKSENLFIGDYLMPVKVEDDCNDTPNSLKFSESKNMLTEIPVELPSSKGLIMTVNNVPYRRIELIGRGASSKVFKVISESSGQIFALKKVKLAQQDPAAIDGYLNEIELLKKLANSNYIIKLVDSELLEYGEIDLAHLLLREKASIGDPTFIRMHWTQMLRAVQQIHEEKIVHSDLKPANFLMVEGSLKLIDFGIAKAISSDTTNIHRDYQTGTLNYMAPEAILFTESSSNKAQLKLGRASDIWSLGCILYQLVYGHPPFSSLQMVQKLNAIVDPNYKISFQNVRDPALLQVMQSCLNRDPKARMTIPELLAHPFLQSRSSSSELGKVFLSREDIFEMLKTVIKDTKVVDGFDASGNMSEITTAANKYADLYYMSFRNQPQ</sequence>
<keyword evidence="5 6" id="KW-0067">ATP-binding</keyword>
<keyword evidence="4" id="KW-0418">Kinase</keyword>
<feature type="compositionally biased region" description="Basic and acidic residues" evidence="7">
    <location>
        <begin position="268"/>
        <end position="284"/>
    </location>
</feature>
<dbReference type="FunFam" id="1.10.510.10:FF:000224">
    <property type="entry name" value="serine/threonine-protein kinase mph1 isoform X1"/>
    <property type="match status" value="1"/>
</dbReference>
<dbReference type="AlphaFoldDB" id="A0AAD5TB75"/>
<evidence type="ECO:0000256" key="1">
    <source>
        <dbReference type="ARBA" id="ARBA00022527"/>
    </source>
</evidence>
<dbReference type="Gene3D" id="3.30.200.20">
    <property type="entry name" value="Phosphorylase Kinase, domain 1"/>
    <property type="match status" value="1"/>
</dbReference>
<evidence type="ECO:0000256" key="3">
    <source>
        <dbReference type="ARBA" id="ARBA00022741"/>
    </source>
</evidence>
<dbReference type="GO" id="GO:0005524">
    <property type="term" value="F:ATP binding"/>
    <property type="evidence" value="ECO:0007669"/>
    <property type="project" value="UniProtKB-UniRule"/>
</dbReference>
<keyword evidence="10" id="KW-1185">Reference proteome</keyword>
<feature type="domain" description="Protein kinase" evidence="8">
    <location>
        <begin position="393"/>
        <end position="650"/>
    </location>
</feature>
<dbReference type="InterPro" id="IPR011009">
    <property type="entry name" value="Kinase-like_dom_sf"/>
</dbReference>
<keyword evidence="3 6" id="KW-0547">Nucleotide-binding</keyword>
<gene>
    <name evidence="9" type="ORF">HK100_011773</name>
</gene>
<evidence type="ECO:0000313" key="9">
    <source>
        <dbReference type="EMBL" id="KAJ3139368.1"/>
    </source>
</evidence>
<dbReference type="PROSITE" id="PS00107">
    <property type="entry name" value="PROTEIN_KINASE_ATP"/>
    <property type="match status" value="1"/>
</dbReference>
<dbReference type="InterPro" id="IPR027084">
    <property type="entry name" value="Mps1_cat"/>
</dbReference>
<feature type="compositionally biased region" description="Basic and acidic residues" evidence="7">
    <location>
        <begin position="205"/>
        <end position="231"/>
    </location>
</feature>
<protein>
    <recommendedName>
        <fullName evidence="8">Protein kinase domain-containing protein</fullName>
    </recommendedName>
</protein>
<dbReference type="FunFam" id="3.30.200.20:FF:000131">
    <property type="entry name" value="Dual specificity protein kinase TTK"/>
    <property type="match status" value="1"/>
</dbReference>
<dbReference type="GO" id="GO:0033316">
    <property type="term" value="P:meiotic spindle assembly checkpoint signaling"/>
    <property type="evidence" value="ECO:0007669"/>
    <property type="project" value="TreeGrafter"/>
</dbReference>
<dbReference type="InterPro" id="IPR008271">
    <property type="entry name" value="Ser/Thr_kinase_AS"/>
</dbReference>
<reference evidence="9" key="1">
    <citation type="submission" date="2020-05" db="EMBL/GenBank/DDBJ databases">
        <title>Phylogenomic resolution of chytrid fungi.</title>
        <authorList>
            <person name="Stajich J.E."/>
            <person name="Amses K."/>
            <person name="Simmons R."/>
            <person name="Seto K."/>
            <person name="Myers J."/>
            <person name="Bonds A."/>
            <person name="Quandt C.A."/>
            <person name="Barry K."/>
            <person name="Liu P."/>
            <person name="Grigoriev I."/>
            <person name="Longcore J.E."/>
            <person name="James T.Y."/>
        </authorList>
    </citation>
    <scope>NUCLEOTIDE SEQUENCE</scope>
    <source>
        <strain evidence="9">JEL0513</strain>
    </source>
</reference>
<keyword evidence="2" id="KW-0808">Transferase</keyword>
<dbReference type="GO" id="GO:0098813">
    <property type="term" value="P:nuclear chromosome segregation"/>
    <property type="evidence" value="ECO:0007669"/>
    <property type="project" value="UniProtKB-ARBA"/>
</dbReference>
<feature type="compositionally biased region" description="Basic and acidic residues" evidence="7">
    <location>
        <begin position="297"/>
        <end position="308"/>
    </location>
</feature>
<dbReference type="PANTHER" id="PTHR22974">
    <property type="entry name" value="MIXED LINEAGE PROTEIN KINASE"/>
    <property type="match status" value="1"/>
</dbReference>
<evidence type="ECO:0000259" key="8">
    <source>
        <dbReference type="PROSITE" id="PS50011"/>
    </source>
</evidence>
<organism evidence="9 10">
    <name type="scientific">Physocladia obscura</name>
    <dbReference type="NCBI Taxonomy" id="109957"/>
    <lineage>
        <taxon>Eukaryota</taxon>
        <taxon>Fungi</taxon>
        <taxon>Fungi incertae sedis</taxon>
        <taxon>Chytridiomycota</taxon>
        <taxon>Chytridiomycota incertae sedis</taxon>
        <taxon>Chytridiomycetes</taxon>
        <taxon>Chytridiales</taxon>
        <taxon>Chytriomycetaceae</taxon>
        <taxon>Physocladia</taxon>
    </lineage>
</organism>
<evidence type="ECO:0000313" key="10">
    <source>
        <dbReference type="Proteomes" id="UP001211907"/>
    </source>
</evidence>
<dbReference type="GO" id="GO:0004674">
    <property type="term" value="F:protein serine/threonine kinase activity"/>
    <property type="evidence" value="ECO:0007669"/>
    <property type="project" value="UniProtKB-KW"/>
</dbReference>
<dbReference type="GO" id="GO:0004712">
    <property type="term" value="F:protein serine/threonine/tyrosine kinase activity"/>
    <property type="evidence" value="ECO:0007669"/>
    <property type="project" value="TreeGrafter"/>
</dbReference>
<name>A0AAD5TB75_9FUNG</name>
<dbReference type="PROSITE" id="PS50011">
    <property type="entry name" value="PROTEIN_KINASE_DOM"/>
    <property type="match status" value="1"/>
</dbReference>
<dbReference type="SMART" id="SM00220">
    <property type="entry name" value="S_TKc"/>
    <property type="match status" value="1"/>
</dbReference>
<dbReference type="InterPro" id="IPR017441">
    <property type="entry name" value="Protein_kinase_ATP_BS"/>
</dbReference>
<comment type="caution">
    <text evidence="9">The sequence shown here is derived from an EMBL/GenBank/DDBJ whole genome shotgun (WGS) entry which is preliminary data.</text>
</comment>
<dbReference type="GO" id="GO:0000776">
    <property type="term" value="C:kinetochore"/>
    <property type="evidence" value="ECO:0007669"/>
    <property type="project" value="TreeGrafter"/>
</dbReference>
<dbReference type="EMBL" id="JADGJH010000077">
    <property type="protein sequence ID" value="KAJ3139368.1"/>
    <property type="molecule type" value="Genomic_DNA"/>
</dbReference>
<dbReference type="Pfam" id="PF00069">
    <property type="entry name" value="Pkinase"/>
    <property type="match status" value="1"/>
</dbReference>
<dbReference type="CDD" id="cd14131">
    <property type="entry name" value="PKc_Mps1"/>
    <property type="match status" value="1"/>
</dbReference>
<dbReference type="GO" id="GO:0034501">
    <property type="term" value="P:protein localization to kinetochore"/>
    <property type="evidence" value="ECO:0007669"/>
    <property type="project" value="TreeGrafter"/>
</dbReference>
<dbReference type="GO" id="GO:0007094">
    <property type="term" value="P:mitotic spindle assembly checkpoint signaling"/>
    <property type="evidence" value="ECO:0007669"/>
    <property type="project" value="TreeGrafter"/>
</dbReference>
<evidence type="ECO:0000256" key="5">
    <source>
        <dbReference type="ARBA" id="ARBA00022840"/>
    </source>
</evidence>
<feature type="region of interest" description="Disordered" evidence="7">
    <location>
        <begin position="191"/>
        <end position="246"/>
    </location>
</feature>
<feature type="region of interest" description="Disordered" evidence="7">
    <location>
        <begin position="268"/>
        <end position="330"/>
    </location>
</feature>
<dbReference type="GO" id="GO:0005634">
    <property type="term" value="C:nucleus"/>
    <property type="evidence" value="ECO:0007669"/>
    <property type="project" value="TreeGrafter"/>
</dbReference>
<evidence type="ECO:0000256" key="7">
    <source>
        <dbReference type="SAM" id="MobiDB-lite"/>
    </source>
</evidence>
<evidence type="ECO:0000256" key="6">
    <source>
        <dbReference type="PROSITE-ProRule" id="PRU10141"/>
    </source>
</evidence>
<dbReference type="Proteomes" id="UP001211907">
    <property type="component" value="Unassembled WGS sequence"/>
</dbReference>
<dbReference type="PROSITE" id="PS00108">
    <property type="entry name" value="PROTEIN_KINASE_ST"/>
    <property type="match status" value="1"/>
</dbReference>
<evidence type="ECO:0000256" key="2">
    <source>
        <dbReference type="ARBA" id="ARBA00022679"/>
    </source>
</evidence>
<dbReference type="PANTHER" id="PTHR22974:SF21">
    <property type="entry name" value="DUAL SPECIFICITY PROTEIN KINASE TTK"/>
    <property type="match status" value="1"/>
</dbReference>
<dbReference type="SUPFAM" id="SSF56112">
    <property type="entry name" value="Protein kinase-like (PK-like)"/>
    <property type="match status" value="1"/>
</dbReference>
<feature type="compositionally biased region" description="Polar residues" evidence="7">
    <location>
        <begin position="232"/>
        <end position="245"/>
    </location>
</feature>
<dbReference type="Gene3D" id="1.10.510.10">
    <property type="entry name" value="Transferase(Phosphotransferase) domain 1"/>
    <property type="match status" value="1"/>
</dbReference>
<keyword evidence="1" id="KW-0723">Serine/threonine-protein kinase</keyword>